<proteinExistence type="predicted"/>
<feature type="region of interest" description="Disordered" evidence="1">
    <location>
        <begin position="25"/>
        <end position="44"/>
    </location>
</feature>
<comment type="caution">
    <text evidence="3">The sequence shown here is derived from an EMBL/GenBank/DDBJ whole genome shotgun (WGS) entry which is preliminary data.</text>
</comment>
<dbReference type="EMBL" id="JACHHQ010000004">
    <property type="protein sequence ID" value="MBB5200486.1"/>
    <property type="molecule type" value="Genomic_DNA"/>
</dbReference>
<protein>
    <recommendedName>
        <fullName evidence="5">Chemotaxis protein CheA</fullName>
    </recommendedName>
</protein>
<evidence type="ECO:0008006" key="5">
    <source>
        <dbReference type="Google" id="ProtNLM"/>
    </source>
</evidence>
<evidence type="ECO:0000313" key="3">
    <source>
        <dbReference type="EMBL" id="MBB5200486.1"/>
    </source>
</evidence>
<keyword evidence="2" id="KW-0732">Signal</keyword>
<name>A0A840RUA9_9BURK</name>
<gene>
    <name evidence="3" type="ORF">HNR39_002321</name>
</gene>
<keyword evidence="4" id="KW-1185">Reference proteome</keyword>
<dbReference type="Proteomes" id="UP000571084">
    <property type="component" value="Unassembled WGS sequence"/>
</dbReference>
<evidence type="ECO:0000256" key="2">
    <source>
        <dbReference type="SAM" id="SignalP"/>
    </source>
</evidence>
<evidence type="ECO:0000313" key="4">
    <source>
        <dbReference type="Proteomes" id="UP000571084"/>
    </source>
</evidence>
<feature type="signal peptide" evidence="2">
    <location>
        <begin position="1"/>
        <end position="22"/>
    </location>
</feature>
<evidence type="ECO:0000256" key="1">
    <source>
        <dbReference type="SAM" id="MobiDB-lite"/>
    </source>
</evidence>
<feature type="compositionally biased region" description="Low complexity" evidence="1">
    <location>
        <begin position="25"/>
        <end position="43"/>
    </location>
</feature>
<dbReference type="AlphaFoldDB" id="A0A840RUA9"/>
<reference evidence="3 4" key="1">
    <citation type="submission" date="2020-08" db="EMBL/GenBank/DDBJ databases">
        <title>Genomic Encyclopedia of Type Strains, Phase IV (KMG-IV): sequencing the most valuable type-strain genomes for metagenomic binning, comparative biology and taxonomic classification.</title>
        <authorList>
            <person name="Goeker M."/>
        </authorList>
    </citation>
    <scope>NUCLEOTIDE SEQUENCE [LARGE SCALE GENOMIC DNA]</scope>
    <source>
        <strain evidence="3 4">DSM 23240</strain>
    </source>
</reference>
<feature type="compositionally biased region" description="Low complexity" evidence="1">
    <location>
        <begin position="109"/>
        <end position="126"/>
    </location>
</feature>
<feature type="chain" id="PRO_5032875863" description="Chemotaxis protein CheA" evidence="2">
    <location>
        <begin position="23"/>
        <end position="308"/>
    </location>
</feature>
<accession>A0A840RUA9</accession>
<organism evidence="3 4">
    <name type="scientific">Glaciimonas immobilis</name>
    <dbReference type="NCBI Taxonomy" id="728004"/>
    <lineage>
        <taxon>Bacteria</taxon>
        <taxon>Pseudomonadati</taxon>
        <taxon>Pseudomonadota</taxon>
        <taxon>Betaproteobacteria</taxon>
        <taxon>Burkholderiales</taxon>
        <taxon>Oxalobacteraceae</taxon>
        <taxon>Glaciimonas</taxon>
    </lineage>
</organism>
<feature type="region of interest" description="Disordered" evidence="1">
    <location>
        <begin position="85"/>
        <end position="126"/>
    </location>
</feature>
<sequence>MKQQLLGILVASLFTIPVVAKAASAPAPVTPISPTSSSTSTANGGAGGVGGAANGGAATGGAATGGSALNTVSGTTANGNSSTVSISVSLPSRGNGDQYSNGLSGSGSGAESSSNGGSGTGSKSTATSAAADPVATIAHVDYGGTYTVKSAPPVTAPSLTTTLSDTCMGSVSFGLSLTGFGATAASTMVDQACVRRLDSREFRAMGLNDVALALLCQSDANRKAVEATGHDCPGSVRPAIAVASNATVQKQAPNNELVAADTTTDTVQAAVTVSSVTSASNADSNEFRDPLIRRRLGLEPLQASSAAK</sequence>
<dbReference type="RefSeq" id="WP_168051897.1">
    <property type="nucleotide sequence ID" value="NZ_JAAOZT010000001.1"/>
</dbReference>